<evidence type="ECO:0000256" key="5">
    <source>
        <dbReference type="ARBA" id="ARBA00022603"/>
    </source>
</evidence>
<dbReference type="Gene3D" id="3.40.1280.10">
    <property type="match status" value="1"/>
</dbReference>
<comment type="function">
    <text evidence="8 10">Specifically methylates the N3 position of the uracil ring of uridine 1498 (m3U1498) in 16S rRNA. Acts on the fully assembled 30S ribosomal subunit.</text>
</comment>
<dbReference type="Pfam" id="PF04452">
    <property type="entry name" value="Methyltrans_RNA"/>
    <property type="match status" value="1"/>
</dbReference>
<dbReference type="RefSeq" id="WP_016419737.1">
    <property type="nucleotide sequence ID" value="NZ_FNND01000001.1"/>
</dbReference>
<dbReference type="GO" id="GO:0005737">
    <property type="term" value="C:cytoplasm"/>
    <property type="evidence" value="ECO:0007669"/>
    <property type="project" value="UniProtKB-SubCell"/>
</dbReference>
<dbReference type="Gene3D" id="2.40.240.20">
    <property type="entry name" value="Hypothetical PUA domain-like, domain 1"/>
    <property type="match status" value="1"/>
</dbReference>
<dbReference type="InterPro" id="IPR029026">
    <property type="entry name" value="tRNA_m1G_MTases_N"/>
</dbReference>
<dbReference type="InterPro" id="IPR015947">
    <property type="entry name" value="PUA-like_sf"/>
</dbReference>
<dbReference type="InterPro" id="IPR046887">
    <property type="entry name" value="RsmE_PUA-like"/>
</dbReference>
<evidence type="ECO:0000256" key="3">
    <source>
        <dbReference type="ARBA" id="ARBA00022490"/>
    </source>
</evidence>
<dbReference type="GeneID" id="85017669"/>
<proteinExistence type="inferred from homology"/>
<feature type="domain" description="Ribosomal RNA small subunit methyltransferase E methyltransferase" evidence="11">
    <location>
        <begin position="74"/>
        <end position="233"/>
    </location>
</feature>
<comment type="subcellular location">
    <subcellularLocation>
        <location evidence="1 10">Cytoplasm</location>
    </subcellularLocation>
</comment>
<dbReference type="InterPro" id="IPR029028">
    <property type="entry name" value="Alpha/beta_knot_MTases"/>
</dbReference>
<dbReference type="NCBIfam" id="TIGR00046">
    <property type="entry name" value="RsmE family RNA methyltransferase"/>
    <property type="match status" value="1"/>
</dbReference>
<gene>
    <name evidence="13" type="ORF">SAMN05444420_101468</name>
</gene>
<dbReference type="GO" id="GO:0070042">
    <property type="term" value="F:rRNA (uridine-N3-)-methyltransferase activity"/>
    <property type="evidence" value="ECO:0007669"/>
    <property type="project" value="TreeGrafter"/>
</dbReference>
<comment type="catalytic activity">
    <reaction evidence="9 10">
        <text>uridine(1498) in 16S rRNA + S-adenosyl-L-methionine = N(3)-methyluridine(1498) in 16S rRNA + S-adenosyl-L-homocysteine + H(+)</text>
        <dbReference type="Rhea" id="RHEA:42920"/>
        <dbReference type="Rhea" id="RHEA-COMP:10283"/>
        <dbReference type="Rhea" id="RHEA-COMP:10284"/>
        <dbReference type="ChEBI" id="CHEBI:15378"/>
        <dbReference type="ChEBI" id="CHEBI:57856"/>
        <dbReference type="ChEBI" id="CHEBI:59789"/>
        <dbReference type="ChEBI" id="CHEBI:65315"/>
        <dbReference type="ChEBI" id="CHEBI:74502"/>
        <dbReference type="EC" id="2.1.1.193"/>
    </reaction>
</comment>
<organism evidence="13 14">
    <name type="scientific">Capnocytophaga granulosa</name>
    <dbReference type="NCBI Taxonomy" id="45242"/>
    <lineage>
        <taxon>Bacteria</taxon>
        <taxon>Pseudomonadati</taxon>
        <taxon>Bacteroidota</taxon>
        <taxon>Flavobacteriia</taxon>
        <taxon>Flavobacteriales</taxon>
        <taxon>Flavobacteriaceae</taxon>
        <taxon>Capnocytophaga</taxon>
    </lineage>
</organism>
<dbReference type="PANTHER" id="PTHR30027:SF3">
    <property type="entry name" value="16S RRNA (URACIL(1498)-N(3))-METHYLTRANSFERASE"/>
    <property type="match status" value="1"/>
</dbReference>
<dbReference type="SUPFAM" id="SSF88697">
    <property type="entry name" value="PUA domain-like"/>
    <property type="match status" value="1"/>
</dbReference>
<name>A0A1H2RH03_9FLAO</name>
<dbReference type="OrthoDB" id="9815641at2"/>
<keyword evidence="7 10" id="KW-0949">S-adenosyl-L-methionine</keyword>
<evidence type="ECO:0000256" key="7">
    <source>
        <dbReference type="ARBA" id="ARBA00022691"/>
    </source>
</evidence>
<evidence type="ECO:0000313" key="14">
    <source>
        <dbReference type="Proteomes" id="UP000182771"/>
    </source>
</evidence>
<reference evidence="13 14" key="1">
    <citation type="submission" date="2016-10" db="EMBL/GenBank/DDBJ databases">
        <authorList>
            <person name="Varghese N."/>
            <person name="Submissions S."/>
        </authorList>
    </citation>
    <scope>NUCLEOTIDE SEQUENCE [LARGE SCALE GENOMIC DNA]</scope>
    <source>
        <strain evidence="13 14">DSM 11449</strain>
    </source>
</reference>
<keyword evidence="3 10" id="KW-0963">Cytoplasm</keyword>
<accession>A0A1H2RH03</accession>
<dbReference type="PANTHER" id="PTHR30027">
    <property type="entry name" value="RIBOSOMAL RNA SMALL SUBUNIT METHYLTRANSFERASE E"/>
    <property type="match status" value="1"/>
</dbReference>
<dbReference type="Proteomes" id="UP000182771">
    <property type="component" value="Unassembled WGS sequence"/>
</dbReference>
<protein>
    <recommendedName>
        <fullName evidence="10">Ribosomal RNA small subunit methyltransferase E</fullName>
        <ecNumber evidence="10">2.1.1.193</ecNumber>
    </recommendedName>
</protein>
<dbReference type="SUPFAM" id="SSF75217">
    <property type="entry name" value="alpha/beta knot"/>
    <property type="match status" value="1"/>
</dbReference>
<dbReference type="InterPro" id="IPR006700">
    <property type="entry name" value="RsmE"/>
</dbReference>
<dbReference type="EC" id="2.1.1.193" evidence="10"/>
<evidence type="ECO:0000313" key="13">
    <source>
        <dbReference type="EMBL" id="SDW18773.1"/>
    </source>
</evidence>
<dbReference type="AlphaFoldDB" id="A0A1H2RH03"/>
<keyword evidence="4 10" id="KW-0698">rRNA processing</keyword>
<evidence type="ECO:0000256" key="2">
    <source>
        <dbReference type="ARBA" id="ARBA00005528"/>
    </source>
</evidence>
<comment type="similarity">
    <text evidence="2 10">Belongs to the RNA methyltransferase RsmE family.</text>
</comment>
<dbReference type="GO" id="GO:0070475">
    <property type="term" value="P:rRNA base methylation"/>
    <property type="evidence" value="ECO:0007669"/>
    <property type="project" value="TreeGrafter"/>
</dbReference>
<dbReference type="NCBIfam" id="NF008702">
    <property type="entry name" value="PRK11713.6-1"/>
    <property type="match status" value="1"/>
</dbReference>
<evidence type="ECO:0000256" key="9">
    <source>
        <dbReference type="ARBA" id="ARBA00047944"/>
    </source>
</evidence>
<evidence type="ECO:0000256" key="8">
    <source>
        <dbReference type="ARBA" id="ARBA00025699"/>
    </source>
</evidence>
<dbReference type="Pfam" id="PF20260">
    <property type="entry name" value="PUA_4"/>
    <property type="match status" value="1"/>
</dbReference>
<evidence type="ECO:0000256" key="6">
    <source>
        <dbReference type="ARBA" id="ARBA00022679"/>
    </source>
</evidence>
<evidence type="ECO:0000256" key="4">
    <source>
        <dbReference type="ARBA" id="ARBA00022552"/>
    </source>
</evidence>
<keyword evidence="6 10" id="KW-0808">Transferase</keyword>
<evidence type="ECO:0000256" key="10">
    <source>
        <dbReference type="PIRNR" id="PIRNR015601"/>
    </source>
</evidence>
<dbReference type="EMBL" id="FNND01000001">
    <property type="protein sequence ID" value="SDW18773.1"/>
    <property type="molecule type" value="Genomic_DNA"/>
</dbReference>
<sequence length="245" mass="27562">MQLFYHPSLSPESETLLFDKEESTHIYKVLRKKAGDTLHITDGKGYLYQGQILEVSDKKCLVHLRSCELTPAPPYHLHMVVAPTKMNERYEWFVEKAMEIGLQELTPIICEHSERKVIKTERLEKILLSAMKQSLQCYLPKINPPITLLEWLNKVPNEAKYIAHCQEGNRLALFEQLCALPSSVKNITILIGPEGDFSSKEIGKALSMGFTPVVLSPHRLRTETAAVVATSSVADAFGAKKVGLF</sequence>
<evidence type="ECO:0000259" key="11">
    <source>
        <dbReference type="Pfam" id="PF04452"/>
    </source>
</evidence>
<evidence type="ECO:0000259" key="12">
    <source>
        <dbReference type="Pfam" id="PF20260"/>
    </source>
</evidence>
<dbReference type="InterPro" id="IPR046886">
    <property type="entry name" value="RsmE_MTase_dom"/>
</dbReference>
<comment type="caution">
    <text evidence="13">The sequence shown here is derived from an EMBL/GenBank/DDBJ whole genome shotgun (WGS) entry which is preliminary data.</text>
</comment>
<dbReference type="PIRSF" id="PIRSF015601">
    <property type="entry name" value="MTase_slr0722"/>
    <property type="match status" value="1"/>
</dbReference>
<evidence type="ECO:0000256" key="1">
    <source>
        <dbReference type="ARBA" id="ARBA00004496"/>
    </source>
</evidence>
<dbReference type="CDD" id="cd18084">
    <property type="entry name" value="RsmE-like"/>
    <property type="match status" value="1"/>
</dbReference>
<feature type="domain" description="Ribosomal RNA small subunit methyltransferase E PUA-like" evidence="12">
    <location>
        <begin position="18"/>
        <end position="63"/>
    </location>
</feature>
<keyword evidence="5 10" id="KW-0489">Methyltransferase</keyword>
<keyword evidence="14" id="KW-1185">Reference proteome</keyword>